<organism evidence="1 2">
    <name type="scientific">Cyclostephanos tholiformis</name>
    <dbReference type="NCBI Taxonomy" id="382380"/>
    <lineage>
        <taxon>Eukaryota</taxon>
        <taxon>Sar</taxon>
        <taxon>Stramenopiles</taxon>
        <taxon>Ochrophyta</taxon>
        <taxon>Bacillariophyta</taxon>
        <taxon>Coscinodiscophyceae</taxon>
        <taxon>Thalassiosirophycidae</taxon>
        <taxon>Stephanodiscales</taxon>
        <taxon>Stephanodiscaceae</taxon>
        <taxon>Cyclostephanos</taxon>
    </lineage>
</organism>
<evidence type="ECO:0000313" key="2">
    <source>
        <dbReference type="Proteomes" id="UP001530377"/>
    </source>
</evidence>
<dbReference type="AlphaFoldDB" id="A0ABD3RXW5"/>
<evidence type="ECO:0000313" key="1">
    <source>
        <dbReference type="EMBL" id="KAL3817027.1"/>
    </source>
</evidence>
<comment type="caution">
    <text evidence="1">The sequence shown here is derived from an EMBL/GenBank/DDBJ whole genome shotgun (WGS) entry which is preliminary data.</text>
</comment>
<proteinExistence type="predicted"/>
<keyword evidence="2" id="KW-1185">Reference proteome</keyword>
<name>A0ABD3RXW5_9STRA</name>
<gene>
    <name evidence="1" type="ORF">ACHAXA_002939</name>
</gene>
<dbReference type="Proteomes" id="UP001530377">
    <property type="component" value="Unassembled WGS sequence"/>
</dbReference>
<dbReference type="EMBL" id="JALLPB020000121">
    <property type="protein sequence ID" value="KAL3817027.1"/>
    <property type="molecule type" value="Genomic_DNA"/>
</dbReference>
<accession>A0ABD3RXW5</accession>
<sequence length="167" mass="18694">MPLTSPWLASAGLSCRFASRILISMGIPLTPVTSLLLAVATTLIHEGTNTWIGTQRRRGTTRVISGMRLTFKKSIQWAKWGRRRKKDPDGDVHVVVTMNAGMKYKELAERRLNAARVAFEVAAVELRAAERGMKDAEKYVKSLRSHCDKVNHKQNELNDVVLVEHAS</sequence>
<protein>
    <submittedName>
        <fullName evidence="1">Uncharacterized protein</fullName>
    </submittedName>
</protein>
<reference evidence="1 2" key="1">
    <citation type="submission" date="2024-10" db="EMBL/GenBank/DDBJ databases">
        <title>Updated reference genomes for cyclostephanoid diatoms.</title>
        <authorList>
            <person name="Roberts W.R."/>
            <person name="Alverson A.J."/>
        </authorList>
    </citation>
    <scope>NUCLEOTIDE SEQUENCE [LARGE SCALE GENOMIC DNA]</scope>
    <source>
        <strain evidence="1 2">AJA228-03</strain>
    </source>
</reference>